<protein>
    <recommendedName>
        <fullName evidence="6">ATP-dependent Clp protease proteolytic subunit</fullName>
    </recommendedName>
</protein>
<keyword evidence="2" id="KW-0963">Cytoplasm</keyword>
<organism evidence="8 9">
    <name type="scientific">Allopusillimonas soli</name>
    <dbReference type="NCBI Taxonomy" id="659016"/>
    <lineage>
        <taxon>Bacteria</taxon>
        <taxon>Pseudomonadati</taxon>
        <taxon>Pseudomonadota</taxon>
        <taxon>Betaproteobacteria</taxon>
        <taxon>Burkholderiales</taxon>
        <taxon>Alcaligenaceae</taxon>
        <taxon>Allopusillimonas</taxon>
    </lineage>
</organism>
<comment type="caution">
    <text evidence="8">The sequence shown here is derived from an EMBL/GenBank/DDBJ whole genome shotgun (WGS) entry which is preliminary data.</text>
</comment>
<dbReference type="PANTHER" id="PTHR10381:SF70">
    <property type="entry name" value="ATP-DEPENDENT CLP PROTEASE PROTEOLYTIC SUBUNIT"/>
    <property type="match status" value="1"/>
</dbReference>
<dbReference type="GO" id="GO:0004176">
    <property type="term" value="F:ATP-dependent peptidase activity"/>
    <property type="evidence" value="ECO:0007669"/>
    <property type="project" value="InterPro"/>
</dbReference>
<accession>A0A853FG65</accession>
<dbReference type="RefSeq" id="WP_129971443.1">
    <property type="nucleotide sequence ID" value="NZ_JACCEW010000008.1"/>
</dbReference>
<keyword evidence="5" id="KW-0720">Serine protease</keyword>
<dbReference type="GO" id="GO:0006515">
    <property type="term" value="P:protein quality control for misfolded or incompletely synthesized proteins"/>
    <property type="evidence" value="ECO:0007669"/>
    <property type="project" value="TreeGrafter"/>
</dbReference>
<dbReference type="InterPro" id="IPR023562">
    <property type="entry name" value="ClpP/TepA"/>
</dbReference>
<reference evidence="8 9" key="1">
    <citation type="submission" date="2020-07" db="EMBL/GenBank/DDBJ databases">
        <title>Taxonomic revisions and descriptions of new bacterial species based on genomic comparisons in the high-G+C-content subgroup of the family Alcaligenaceae.</title>
        <authorList>
            <person name="Szabo A."/>
            <person name="Felfoldi T."/>
        </authorList>
    </citation>
    <scope>NUCLEOTIDE SEQUENCE [LARGE SCALE GENOMIC DNA]</scope>
    <source>
        <strain evidence="8 9">DSM 25264</strain>
    </source>
</reference>
<sequence length="364" mass="39023">MAKKNWYAMKALQVDGETVAEIRIYEEIGFWGMTASQFMKQLDEVTQDAVRIVVSINSPGGNVFDAFAIYNALRRHKLPVDARVDGVAASAASLILMAGDRIIMPENAMIMIHKAWTSAVGTADELRATADMMDKAGDGIVAAYVGKSGKSEEEVQEMMNETTWMTALEAQALGFCDLIEEPVKLAASMRAADLLAKYKGTPQDLLTALQEGEPEAAPQSDPDPAPQPKSEPAGQPEPAAKLSASDLTRHVITACKAKGIAHLSNSILLSSEMATKEQADARIAEALEIDGLCDAAKLPEKAEDFIITGLGVEAVRARLFEHVVQSSAGTISNLQRPDDSPNPRAVSINPSAIYGARAAARQFR</sequence>
<keyword evidence="3 8" id="KW-0645">Protease</keyword>
<dbReference type="GO" id="GO:0051117">
    <property type="term" value="F:ATPase binding"/>
    <property type="evidence" value="ECO:0007669"/>
    <property type="project" value="TreeGrafter"/>
</dbReference>
<dbReference type="EMBL" id="JACCEW010000008">
    <property type="protein sequence ID" value="NYT38877.1"/>
    <property type="molecule type" value="Genomic_DNA"/>
</dbReference>
<dbReference type="CDD" id="cd07016">
    <property type="entry name" value="S14_ClpP_1"/>
    <property type="match status" value="1"/>
</dbReference>
<dbReference type="OrthoDB" id="9806592at2"/>
<name>A0A853FG65_9BURK</name>
<evidence type="ECO:0000256" key="1">
    <source>
        <dbReference type="ARBA" id="ARBA00007039"/>
    </source>
</evidence>
<evidence type="ECO:0000256" key="5">
    <source>
        <dbReference type="ARBA" id="ARBA00022825"/>
    </source>
</evidence>
<dbReference type="InterPro" id="IPR001907">
    <property type="entry name" value="ClpP"/>
</dbReference>
<dbReference type="GO" id="GO:0004252">
    <property type="term" value="F:serine-type endopeptidase activity"/>
    <property type="evidence" value="ECO:0007669"/>
    <property type="project" value="InterPro"/>
</dbReference>
<evidence type="ECO:0000256" key="2">
    <source>
        <dbReference type="ARBA" id="ARBA00022490"/>
    </source>
</evidence>
<keyword evidence="4" id="KW-0378">Hydrolase</keyword>
<proteinExistence type="inferred from homology"/>
<dbReference type="NCBIfam" id="NF045542">
    <property type="entry name" value="Clp_rel_HeadMat"/>
    <property type="match status" value="1"/>
</dbReference>
<dbReference type="AlphaFoldDB" id="A0A853FG65"/>
<dbReference type="Pfam" id="PF00574">
    <property type="entry name" value="CLP_protease"/>
    <property type="match status" value="1"/>
</dbReference>
<gene>
    <name evidence="8" type="ORF">H0A68_18535</name>
</gene>
<evidence type="ECO:0000256" key="3">
    <source>
        <dbReference type="ARBA" id="ARBA00022670"/>
    </source>
</evidence>
<dbReference type="GO" id="GO:0009368">
    <property type="term" value="C:endopeptidase Clp complex"/>
    <property type="evidence" value="ECO:0007669"/>
    <property type="project" value="TreeGrafter"/>
</dbReference>
<feature type="region of interest" description="Disordered" evidence="7">
    <location>
        <begin position="212"/>
        <end position="243"/>
    </location>
</feature>
<dbReference type="SUPFAM" id="SSF52096">
    <property type="entry name" value="ClpP/crotonase"/>
    <property type="match status" value="1"/>
</dbReference>
<dbReference type="PRINTS" id="PR00127">
    <property type="entry name" value="CLPPROTEASEP"/>
</dbReference>
<keyword evidence="9" id="KW-1185">Reference proteome</keyword>
<evidence type="ECO:0000256" key="4">
    <source>
        <dbReference type="ARBA" id="ARBA00022801"/>
    </source>
</evidence>
<evidence type="ECO:0000313" key="9">
    <source>
        <dbReference type="Proteomes" id="UP000580517"/>
    </source>
</evidence>
<dbReference type="Proteomes" id="UP000580517">
    <property type="component" value="Unassembled WGS sequence"/>
</dbReference>
<dbReference type="InterPro" id="IPR029045">
    <property type="entry name" value="ClpP/crotonase-like_dom_sf"/>
</dbReference>
<evidence type="ECO:0000256" key="7">
    <source>
        <dbReference type="SAM" id="MobiDB-lite"/>
    </source>
</evidence>
<comment type="similarity">
    <text evidence="1 6">Belongs to the peptidase S14 family.</text>
</comment>
<dbReference type="PANTHER" id="PTHR10381">
    <property type="entry name" value="ATP-DEPENDENT CLP PROTEASE PROTEOLYTIC SUBUNIT"/>
    <property type="match status" value="1"/>
</dbReference>
<dbReference type="Gene3D" id="3.90.226.10">
    <property type="entry name" value="2-enoyl-CoA Hydratase, Chain A, domain 1"/>
    <property type="match status" value="1"/>
</dbReference>
<evidence type="ECO:0000256" key="6">
    <source>
        <dbReference type="RuleBase" id="RU003567"/>
    </source>
</evidence>
<evidence type="ECO:0000313" key="8">
    <source>
        <dbReference type="EMBL" id="NYT38877.1"/>
    </source>
</evidence>